<organism evidence="1 2">
    <name type="scientific">Crossiella cryophila</name>
    <dbReference type="NCBI Taxonomy" id="43355"/>
    <lineage>
        <taxon>Bacteria</taxon>
        <taxon>Bacillati</taxon>
        <taxon>Actinomycetota</taxon>
        <taxon>Actinomycetes</taxon>
        <taxon>Pseudonocardiales</taxon>
        <taxon>Pseudonocardiaceae</taxon>
        <taxon>Crossiella</taxon>
    </lineage>
</organism>
<dbReference type="GO" id="GO:0016787">
    <property type="term" value="F:hydrolase activity"/>
    <property type="evidence" value="ECO:0007669"/>
    <property type="project" value="UniProtKB-KW"/>
</dbReference>
<dbReference type="InterPro" id="IPR052036">
    <property type="entry name" value="Hydrolase/PRTase-associated"/>
</dbReference>
<dbReference type="PANTHER" id="PTHR31299:SF0">
    <property type="entry name" value="ESTERASE, PUTATIVE (AFU_ORTHOLOGUE AFUA_1G05850)-RELATED"/>
    <property type="match status" value="1"/>
</dbReference>
<protein>
    <submittedName>
        <fullName evidence="1">Erythromycin esterase</fullName>
        <ecNumber evidence="1">3.1.1.-</ecNumber>
    </submittedName>
</protein>
<evidence type="ECO:0000313" key="2">
    <source>
        <dbReference type="Proteomes" id="UP000533598"/>
    </source>
</evidence>
<keyword evidence="1" id="KW-0378">Hydrolase</keyword>
<dbReference type="Proteomes" id="UP000533598">
    <property type="component" value="Unassembled WGS sequence"/>
</dbReference>
<dbReference type="GO" id="GO:0046677">
    <property type="term" value="P:response to antibiotic"/>
    <property type="evidence" value="ECO:0007669"/>
    <property type="project" value="InterPro"/>
</dbReference>
<dbReference type="EC" id="3.1.1.-" evidence="1"/>
<reference evidence="1 2" key="1">
    <citation type="submission" date="2020-08" db="EMBL/GenBank/DDBJ databases">
        <title>Sequencing the genomes of 1000 actinobacteria strains.</title>
        <authorList>
            <person name="Klenk H.-P."/>
        </authorList>
    </citation>
    <scope>NUCLEOTIDE SEQUENCE [LARGE SCALE GENOMIC DNA]</scope>
    <source>
        <strain evidence="1 2">DSM 44230</strain>
    </source>
</reference>
<dbReference type="Gene3D" id="1.20.1440.30">
    <property type="entry name" value="Biosynthetic Protein domain"/>
    <property type="match status" value="1"/>
</dbReference>
<dbReference type="Gene3D" id="3.40.1660.10">
    <property type="entry name" value="EreA-like (biosynthetic domain)"/>
    <property type="match status" value="1"/>
</dbReference>
<dbReference type="InterPro" id="IPR007815">
    <property type="entry name" value="Emycin_Estase"/>
</dbReference>
<sequence length="440" mass="46872">MSTNISTQARLSDAAVRPLRTLDPAAPLDDLAWLDEVIGDARVVAIGESSHYSTEFPQLRHRVVRYLVRRHGFVASTEENGFVQGQLVQDWINGGPGAVGAVLADGFGSLTGLWRPVRLQLEWLREHNRTAADPIRYYGIDLGGSNVTPLPSLDAVLGYLAEADPGYRPDPVIREIALTFAATSAFGIPAAVGAYGALEPDRKNALTAGLAGLLARLSAKRIDYVARTGAESYQRAQRALHAAITLDVMVRAMAQGDLETASLSREATLADTVAWVLGREDRIVLGAHNGHLQRVPGAIPGTPPMTGLGVHLADRLGADYRVIGTTSGTGQVLGSGFFAGEFFEELPEPQPGSLDALMAASHDGPFATNLRTLGEADRETVRAANQQRNGTYYNELDPLVAYDALVHVPVVSAGEPDAEALAASPPEVREMFAKWQGSGG</sequence>
<dbReference type="PANTHER" id="PTHR31299">
    <property type="entry name" value="ESTERASE, PUTATIVE (AFU_ORTHOLOGUE AFUA_1G05850)-RELATED"/>
    <property type="match status" value="1"/>
</dbReference>
<name>A0A7W7FVK6_9PSEU</name>
<dbReference type="RefSeq" id="WP_185005143.1">
    <property type="nucleotide sequence ID" value="NZ_BAAAUI010000001.1"/>
</dbReference>
<gene>
    <name evidence="1" type="ORF">HNR67_005505</name>
</gene>
<dbReference type="SUPFAM" id="SSF159501">
    <property type="entry name" value="EreA/ChaN-like"/>
    <property type="match status" value="1"/>
</dbReference>
<keyword evidence="2" id="KW-1185">Reference proteome</keyword>
<comment type="caution">
    <text evidence="1">The sequence shown here is derived from an EMBL/GenBank/DDBJ whole genome shotgun (WGS) entry which is preliminary data.</text>
</comment>
<proteinExistence type="predicted"/>
<dbReference type="AlphaFoldDB" id="A0A7W7FVK6"/>
<dbReference type="Pfam" id="PF05139">
    <property type="entry name" value="Erythro_esteras"/>
    <property type="match status" value="1"/>
</dbReference>
<evidence type="ECO:0000313" key="1">
    <source>
        <dbReference type="EMBL" id="MBB4679387.1"/>
    </source>
</evidence>
<dbReference type="Gene3D" id="3.30.1870.10">
    <property type="entry name" value="EreA-like, domain 2"/>
    <property type="match status" value="1"/>
</dbReference>
<dbReference type="EMBL" id="JACHMH010000001">
    <property type="protein sequence ID" value="MBB4679387.1"/>
    <property type="molecule type" value="Genomic_DNA"/>
</dbReference>
<dbReference type="CDD" id="cd14728">
    <property type="entry name" value="Ere-like"/>
    <property type="match status" value="1"/>
</dbReference>
<accession>A0A7W7FVK6</accession>